<accession>A0ABW5ZUC5</accession>
<feature type="transmembrane region" description="Helical" evidence="1">
    <location>
        <begin position="49"/>
        <end position="64"/>
    </location>
</feature>
<comment type="caution">
    <text evidence="2">The sequence shown here is derived from an EMBL/GenBank/DDBJ whole genome shotgun (WGS) entry which is preliminary data.</text>
</comment>
<dbReference type="EMBL" id="JBHUOS010000009">
    <property type="protein sequence ID" value="MFD2915976.1"/>
    <property type="molecule type" value="Genomic_DNA"/>
</dbReference>
<keyword evidence="3" id="KW-1185">Reference proteome</keyword>
<sequence>MKTVLKISKVINILALCCLIGLAYGLVLTGILQVLAAILFFIAFPKEKLIYIYFAFVAFFFLVWEGNPFGWQFIFPLGLMILLTYTIHTKKI</sequence>
<dbReference type="RefSeq" id="WP_194507993.1">
    <property type="nucleotide sequence ID" value="NZ_JADILU010000004.1"/>
</dbReference>
<evidence type="ECO:0000256" key="1">
    <source>
        <dbReference type="SAM" id="Phobius"/>
    </source>
</evidence>
<protein>
    <submittedName>
        <fullName evidence="2">Uncharacterized protein</fullName>
    </submittedName>
</protein>
<feature type="transmembrane region" description="Helical" evidence="1">
    <location>
        <begin position="70"/>
        <end position="87"/>
    </location>
</feature>
<keyword evidence="1" id="KW-1133">Transmembrane helix</keyword>
<gene>
    <name evidence="2" type="ORF">ACFS29_10020</name>
</gene>
<feature type="transmembrane region" description="Helical" evidence="1">
    <location>
        <begin position="12"/>
        <end position="42"/>
    </location>
</feature>
<organism evidence="2 3">
    <name type="scientific">Psychroserpens luteus</name>
    <dbReference type="NCBI Taxonomy" id="1434066"/>
    <lineage>
        <taxon>Bacteria</taxon>
        <taxon>Pseudomonadati</taxon>
        <taxon>Bacteroidota</taxon>
        <taxon>Flavobacteriia</taxon>
        <taxon>Flavobacteriales</taxon>
        <taxon>Flavobacteriaceae</taxon>
        <taxon>Psychroserpens</taxon>
    </lineage>
</organism>
<proteinExistence type="predicted"/>
<keyword evidence="1" id="KW-0472">Membrane</keyword>
<reference evidence="3" key="1">
    <citation type="journal article" date="2019" name="Int. J. Syst. Evol. Microbiol.">
        <title>The Global Catalogue of Microorganisms (GCM) 10K type strain sequencing project: providing services to taxonomists for standard genome sequencing and annotation.</title>
        <authorList>
            <consortium name="The Broad Institute Genomics Platform"/>
            <consortium name="The Broad Institute Genome Sequencing Center for Infectious Disease"/>
            <person name="Wu L."/>
            <person name="Ma J."/>
        </authorList>
    </citation>
    <scope>NUCLEOTIDE SEQUENCE [LARGE SCALE GENOMIC DNA]</scope>
    <source>
        <strain evidence="3">KCTC 32514</strain>
    </source>
</reference>
<dbReference type="Proteomes" id="UP001597548">
    <property type="component" value="Unassembled WGS sequence"/>
</dbReference>
<name>A0ABW5ZUC5_9FLAO</name>
<keyword evidence="1" id="KW-0812">Transmembrane</keyword>
<evidence type="ECO:0000313" key="3">
    <source>
        <dbReference type="Proteomes" id="UP001597548"/>
    </source>
</evidence>
<evidence type="ECO:0000313" key="2">
    <source>
        <dbReference type="EMBL" id="MFD2915976.1"/>
    </source>
</evidence>